<sequence>NLVYSKDYESPEYKVIETESEYEVRLYKESVWMTAPVKQTSFRSATNDGFHRLFQYIEGANLNNSRLPMTVPVLTSLVPGAGPLDSSAYVVYFYLPAEFQATPPLGLPELNLKPDLWPISCKAVRQFSGFARDKNVVAEAEKLATSLSTSQYSTSSSSNITYSVAQYNSPLKFFGRVNEVWVDVDGCESAKVAAY</sequence>
<evidence type="ECO:0000256" key="1">
    <source>
        <dbReference type="ARBA" id="ARBA00009817"/>
    </source>
</evidence>
<name>A0ABQ4ZCH2_9ASTR</name>
<gene>
    <name evidence="2" type="ORF">Tco_0770178</name>
</gene>
<dbReference type="PANTHER" id="PTHR11220">
    <property type="entry name" value="HEME-BINDING PROTEIN-RELATED"/>
    <property type="match status" value="1"/>
</dbReference>
<reference evidence="2" key="2">
    <citation type="submission" date="2022-01" db="EMBL/GenBank/DDBJ databases">
        <authorList>
            <person name="Yamashiro T."/>
            <person name="Shiraishi A."/>
            <person name="Satake H."/>
            <person name="Nakayama K."/>
        </authorList>
    </citation>
    <scope>NUCLEOTIDE SEQUENCE</scope>
</reference>
<dbReference type="PANTHER" id="PTHR11220:SF1">
    <property type="entry name" value="HEME-BINDING PROTEIN 2"/>
    <property type="match status" value="1"/>
</dbReference>
<reference evidence="2" key="1">
    <citation type="journal article" date="2022" name="Int. J. Mol. Sci.">
        <title>Draft Genome of Tanacetum Coccineum: Genomic Comparison of Closely Related Tanacetum-Family Plants.</title>
        <authorList>
            <person name="Yamashiro T."/>
            <person name="Shiraishi A."/>
            <person name="Nakayama K."/>
            <person name="Satake H."/>
        </authorList>
    </citation>
    <scope>NUCLEOTIDE SEQUENCE</scope>
</reference>
<accession>A0ABQ4ZCH2</accession>
<comment type="caution">
    <text evidence="2">The sequence shown here is derived from an EMBL/GenBank/DDBJ whole genome shotgun (WGS) entry which is preliminary data.</text>
</comment>
<proteinExistence type="inferred from homology"/>
<evidence type="ECO:0000313" key="3">
    <source>
        <dbReference type="Proteomes" id="UP001151760"/>
    </source>
</evidence>
<dbReference type="EMBL" id="BQNB010011206">
    <property type="protein sequence ID" value="GJS87542.1"/>
    <property type="molecule type" value="Genomic_DNA"/>
</dbReference>
<dbReference type="Gene3D" id="3.20.80.10">
    <property type="entry name" value="Regulatory factor, effector binding domain"/>
    <property type="match status" value="1"/>
</dbReference>
<dbReference type="Proteomes" id="UP001151760">
    <property type="component" value="Unassembled WGS sequence"/>
</dbReference>
<evidence type="ECO:0000313" key="2">
    <source>
        <dbReference type="EMBL" id="GJS87542.1"/>
    </source>
</evidence>
<feature type="non-terminal residue" evidence="2">
    <location>
        <position position="1"/>
    </location>
</feature>
<organism evidence="2 3">
    <name type="scientific">Tanacetum coccineum</name>
    <dbReference type="NCBI Taxonomy" id="301880"/>
    <lineage>
        <taxon>Eukaryota</taxon>
        <taxon>Viridiplantae</taxon>
        <taxon>Streptophyta</taxon>
        <taxon>Embryophyta</taxon>
        <taxon>Tracheophyta</taxon>
        <taxon>Spermatophyta</taxon>
        <taxon>Magnoliopsida</taxon>
        <taxon>eudicotyledons</taxon>
        <taxon>Gunneridae</taxon>
        <taxon>Pentapetalae</taxon>
        <taxon>asterids</taxon>
        <taxon>campanulids</taxon>
        <taxon>Asterales</taxon>
        <taxon>Asteraceae</taxon>
        <taxon>Asteroideae</taxon>
        <taxon>Anthemideae</taxon>
        <taxon>Anthemidinae</taxon>
        <taxon>Tanacetum</taxon>
    </lineage>
</organism>
<dbReference type="InterPro" id="IPR011256">
    <property type="entry name" value="Reg_factor_effector_dom_sf"/>
</dbReference>
<keyword evidence="3" id="KW-1185">Reference proteome</keyword>
<dbReference type="InterPro" id="IPR006917">
    <property type="entry name" value="SOUL_heme-bd"/>
</dbReference>
<dbReference type="SUPFAM" id="SSF55136">
    <property type="entry name" value="Probable bacterial effector-binding domain"/>
    <property type="match status" value="1"/>
</dbReference>
<comment type="similarity">
    <text evidence="1">Belongs to the HEBP family.</text>
</comment>
<protein>
    <submittedName>
        <fullName evidence="2">Heme-binding protein 2-like protein</fullName>
    </submittedName>
</protein>
<dbReference type="Pfam" id="PF04832">
    <property type="entry name" value="SOUL"/>
    <property type="match status" value="1"/>
</dbReference>